<dbReference type="GO" id="GO:0006281">
    <property type="term" value="P:DNA repair"/>
    <property type="evidence" value="ECO:0007669"/>
    <property type="project" value="InterPro"/>
</dbReference>
<reference evidence="6 7" key="1">
    <citation type="submission" date="2016-10" db="EMBL/GenBank/DDBJ databases">
        <authorList>
            <person name="de Groot N.N."/>
        </authorList>
    </citation>
    <scope>NUCLEOTIDE SEQUENCE [LARGE SCALE GENOMIC DNA]</scope>
    <source>
        <strain evidence="6 7">DSM 26656</strain>
    </source>
</reference>
<dbReference type="RefSeq" id="WP_103873872.1">
    <property type="nucleotide sequence ID" value="NZ_FNUY01000007.1"/>
</dbReference>
<dbReference type="InterPro" id="IPR014146">
    <property type="entry name" value="LigD_ligase_dom"/>
</dbReference>
<dbReference type="EMBL" id="FNUY01000007">
    <property type="protein sequence ID" value="SEG61006.1"/>
    <property type="molecule type" value="Genomic_DNA"/>
</dbReference>
<keyword evidence="3" id="KW-0436">Ligase</keyword>
<name>A0A1H6BLD5_9HYPH</name>
<dbReference type="CDD" id="cd07971">
    <property type="entry name" value="OBF_DNA_ligase_LigD"/>
    <property type="match status" value="1"/>
</dbReference>
<dbReference type="AlphaFoldDB" id="A0A1H6BLD5"/>
<organism evidence="6 7">
    <name type="scientific">Bosea lathyri</name>
    <dbReference type="NCBI Taxonomy" id="1036778"/>
    <lineage>
        <taxon>Bacteria</taxon>
        <taxon>Pseudomonadati</taxon>
        <taxon>Pseudomonadota</taxon>
        <taxon>Alphaproteobacteria</taxon>
        <taxon>Hyphomicrobiales</taxon>
        <taxon>Boseaceae</taxon>
        <taxon>Bosea</taxon>
    </lineage>
</organism>
<evidence type="ECO:0000256" key="1">
    <source>
        <dbReference type="ARBA" id="ARBA00007572"/>
    </source>
</evidence>
<dbReference type="InterPro" id="IPR012309">
    <property type="entry name" value="DNA_ligase_ATP-dep_C"/>
</dbReference>
<sequence>MCARRVLRSGPVAEIARSPLPKRRDARQRALTLDPMPDRVEPCLALLASKPPVGDQWAYEVKWDGYRLAVHVDPGRRVRILTRGGFDWTLRFPTIAHDIRELGVDSAIIDGEAVVLDERGASDFGALQQALGGRGGKRSAAGALLYAFDLLYLDGRDLRALPLSERRRLLIDLIGKQHSSIRLSEEVDAEGAPFLKLACEMGLEGIIAKRLDAPYRAGRGGEWLKIKCVQSETFVVIGYEFSASALGGLGRLLLAARKGSTDLVYVGGVGTGFGQKAATAIRKLLDGFIIPKPAIPLKRSNVRWVTPMIPVEIQFRAWTNDGKLRHASYKGMREDADMADIFVVSD</sequence>
<dbReference type="NCBIfam" id="TIGR02779">
    <property type="entry name" value="NHEJ_ligase_lig"/>
    <property type="match status" value="1"/>
</dbReference>
<dbReference type="SUPFAM" id="SSF50249">
    <property type="entry name" value="Nucleic acid-binding proteins"/>
    <property type="match status" value="1"/>
</dbReference>
<dbReference type="InterPro" id="IPR012340">
    <property type="entry name" value="NA-bd_OB-fold"/>
</dbReference>
<gene>
    <name evidence="6" type="ORF">SAMN04488115_107298</name>
</gene>
<dbReference type="GO" id="GO:0006310">
    <property type="term" value="P:DNA recombination"/>
    <property type="evidence" value="ECO:0007669"/>
    <property type="project" value="InterPro"/>
</dbReference>
<dbReference type="OrthoDB" id="9802472at2"/>
<proteinExistence type="inferred from homology"/>
<dbReference type="Gene3D" id="2.40.50.140">
    <property type="entry name" value="Nucleic acid-binding proteins"/>
    <property type="match status" value="1"/>
</dbReference>
<dbReference type="InterPro" id="IPR050191">
    <property type="entry name" value="ATP-dep_DNA_ligase"/>
</dbReference>
<dbReference type="PROSITE" id="PS50160">
    <property type="entry name" value="DNA_LIGASE_A3"/>
    <property type="match status" value="1"/>
</dbReference>
<evidence type="ECO:0000256" key="4">
    <source>
        <dbReference type="ARBA" id="ARBA00034003"/>
    </source>
</evidence>
<dbReference type="PANTHER" id="PTHR45674:SF4">
    <property type="entry name" value="DNA LIGASE 1"/>
    <property type="match status" value="1"/>
</dbReference>
<dbReference type="Gene3D" id="3.30.1490.70">
    <property type="match status" value="1"/>
</dbReference>
<comment type="catalytic activity">
    <reaction evidence="4">
        <text>ATP + (deoxyribonucleotide)n-3'-hydroxyl + 5'-phospho-(deoxyribonucleotide)m = (deoxyribonucleotide)n+m + AMP + diphosphate.</text>
        <dbReference type="EC" id="6.5.1.1"/>
    </reaction>
</comment>
<dbReference type="Proteomes" id="UP000236743">
    <property type="component" value="Unassembled WGS sequence"/>
</dbReference>
<dbReference type="GO" id="GO:0003910">
    <property type="term" value="F:DNA ligase (ATP) activity"/>
    <property type="evidence" value="ECO:0007669"/>
    <property type="project" value="UniProtKB-EC"/>
</dbReference>
<evidence type="ECO:0000259" key="5">
    <source>
        <dbReference type="PROSITE" id="PS50160"/>
    </source>
</evidence>
<protein>
    <recommendedName>
        <fullName evidence="2">DNA ligase (ATP)</fullName>
        <ecNumber evidence="2">6.5.1.1</ecNumber>
    </recommendedName>
</protein>
<dbReference type="Gene3D" id="3.30.470.30">
    <property type="entry name" value="DNA ligase/mRNA capping enzyme"/>
    <property type="match status" value="1"/>
</dbReference>
<evidence type="ECO:0000256" key="3">
    <source>
        <dbReference type="ARBA" id="ARBA00022598"/>
    </source>
</evidence>
<dbReference type="EC" id="6.5.1.1" evidence="2"/>
<dbReference type="GO" id="GO:0005524">
    <property type="term" value="F:ATP binding"/>
    <property type="evidence" value="ECO:0007669"/>
    <property type="project" value="InterPro"/>
</dbReference>
<evidence type="ECO:0000313" key="7">
    <source>
        <dbReference type="Proteomes" id="UP000236743"/>
    </source>
</evidence>
<accession>A0A1H6BLD5</accession>
<dbReference type="SUPFAM" id="SSF56091">
    <property type="entry name" value="DNA ligase/mRNA capping enzyme, catalytic domain"/>
    <property type="match status" value="1"/>
</dbReference>
<dbReference type="PANTHER" id="PTHR45674">
    <property type="entry name" value="DNA LIGASE 1/3 FAMILY MEMBER"/>
    <property type="match status" value="1"/>
</dbReference>
<dbReference type="Pfam" id="PF01068">
    <property type="entry name" value="DNA_ligase_A_M"/>
    <property type="match status" value="1"/>
</dbReference>
<keyword evidence="7" id="KW-1185">Reference proteome</keyword>
<comment type="similarity">
    <text evidence="1">Belongs to the ATP-dependent DNA ligase family.</text>
</comment>
<feature type="domain" description="ATP-dependent DNA ligase family profile" evidence="5">
    <location>
        <begin position="145"/>
        <end position="278"/>
    </location>
</feature>
<dbReference type="Pfam" id="PF04679">
    <property type="entry name" value="DNA_ligase_A_C"/>
    <property type="match status" value="1"/>
</dbReference>
<dbReference type="CDD" id="cd07906">
    <property type="entry name" value="Adenylation_DNA_ligase_LigD_LigC"/>
    <property type="match status" value="1"/>
</dbReference>
<evidence type="ECO:0000313" key="6">
    <source>
        <dbReference type="EMBL" id="SEG61006.1"/>
    </source>
</evidence>
<evidence type="ECO:0000256" key="2">
    <source>
        <dbReference type="ARBA" id="ARBA00012727"/>
    </source>
</evidence>
<dbReference type="InterPro" id="IPR012310">
    <property type="entry name" value="DNA_ligase_ATP-dep_cent"/>
</dbReference>